<dbReference type="Gene3D" id="3.40.50.720">
    <property type="entry name" value="NAD(P)-binding Rossmann-like Domain"/>
    <property type="match status" value="1"/>
</dbReference>
<dbReference type="STRING" id="1380566.A0A179F3F3"/>
<dbReference type="GeneID" id="28852466"/>
<dbReference type="RefSeq" id="XP_018137898.1">
    <property type="nucleotide sequence ID" value="XM_018288472.1"/>
</dbReference>
<evidence type="ECO:0000256" key="2">
    <source>
        <dbReference type="ARBA" id="ARBA00022857"/>
    </source>
</evidence>
<dbReference type="EMBL" id="LSBJ02000004">
    <property type="protein sequence ID" value="OAQ59937.1"/>
    <property type="molecule type" value="Genomic_DNA"/>
</dbReference>
<dbReference type="PRINTS" id="PR00081">
    <property type="entry name" value="GDHRDH"/>
</dbReference>
<dbReference type="PROSITE" id="PS00061">
    <property type="entry name" value="ADH_SHORT"/>
    <property type="match status" value="1"/>
</dbReference>
<dbReference type="KEGG" id="pchm:VFPPC_10029"/>
<proteinExistence type="inferred from homology"/>
<gene>
    <name evidence="4" type="ORF">VFPPC_10029</name>
</gene>
<dbReference type="CDD" id="cd05233">
    <property type="entry name" value="SDR_c"/>
    <property type="match status" value="1"/>
</dbReference>
<dbReference type="Pfam" id="PF00106">
    <property type="entry name" value="adh_short"/>
    <property type="match status" value="1"/>
</dbReference>
<keyword evidence="5" id="KW-1185">Reference proteome</keyword>
<dbReference type="PANTHER" id="PTHR42760">
    <property type="entry name" value="SHORT-CHAIN DEHYDROGENASES/REDUCTASES FAMILY MEMBER"/>
    <property type="match status" value="1"/>
</dbReference>
<dbReference type="InterPro" id="IPR020904">
    <property type="entry name" value="Sc_DH/Rdtase_CS"/>
</dbReference>
<evidence type="ECO:0000256" key="3">
    <source>
        <dbReference type="RuleBase" id="RU000363"/>
    </source>
</evidence>
<reference evidence="4 5" key="1">
    <citation type="journal article" date="2016" name="PLoS Pathog.">
        <title>Biosynthesis of antibiotic leucinostatins in bio-control fungus Purpureocillium lilacinum and their inhibition on phytophthora revealed by genome mining.</title>
        <authorList>
            <person name="Wang G."/>
            <person name="Liu Z."/>
            <person name="Lin R."/>
            <person name="Li E."/>
            <person name="Mao Z."/>
            <person name="Ling J."/>
            <person name="Yang Y."/>
            <person name="Yin W.B."/>
            <person name="Xie B."/>
        </authorList>
    </citation>
    <scope>NUCLEOTIDE SEQUENCE [LARGE SCALE GENOMIC DNA]</scope>
    <source>
        <strain evidence="4">170</strain>
    </source>
</reference>
<protein>
    <submittedName>
        <fullName evidence="4">Short chain dehydrogenase</fullName>
    </submittedName>
</protein>
<dbReference type="InterPro" id="IPR002347">
    <property type="entry name" value="SDR_fam"/>
</dbReference>
<dbReference type="GO" id="GO:0048038">
    <property type="term" value="F:quinone binding"/>
    <property type="evidence" value="ECO:0007669"/>
    <property type="project" value="TreeGrafter"/>
</dbReference>
<accession>A0A179F3F3</accession>
<dbReference type="GO" id="GO:0016616">
    <property type="term" value="F:oxidoreductase activity, acting on the CH-OH group of donors, NAD or NADP as acceptor"/>
    <property type="evidence" value="ECO:0007669"/>
    <property type="project" value="TreeGrafter"/>
</dbReference>
<keyword evidence="2" id="KW-0521">NADP</keyword>
<evidence type="ECO:0000313" key="4">
    <source>
        <dbReference type="EMBL" id="OAQ59937.1"/>
    </source>
</evidence>
<dbReference type="AlphaFoldDB" id="A0A179F3F3"/>
<organism evidence="4 5">
    <name type="scientific">Pochonia chlamydosporia 170</name>
    <dbReference type="NCBI Taxonomy" id="1380566"/>
    <lineage>
        <taxon>Eukaryota</taxon>
        <taxon>Fungi</taxon>
        <taxon>Dikarya</taxon>
        <taxon>Ascomycota</taxon>
        <taxon>Pezizomycotina</taxon>
        <taxon>Sordariomycetes</taxon>
        <taxon>Hypocreomycetidae</taxon>
        <taxon>Hypocreales</taxon>
        <taxon>Clavicipitaceae</taxon>
        <taxon>Pochonia</taxon>
    </lineage>
</organism>
<dbReference type="FunFam" id="3.40.50.720:FF:000084">
    <property type="entry name" value="Short-chain dehydrogenase reductase"/>
    <property type="match status" value="1"/>
</dbReference>
<evidence type="ECO:0000256" key="1">
    <source>
        <dbReference type="ARBA" id="ARBA00006484"/>
    </source>
</evidence>
<dbReference type="SUPFAM" id="SSF51735">
    <property type="entry name" value="NAD(P)-binding Rossmann-fold domains"/>
    <property type="match status" value="1"/>
</dbReference>
<dbReference type="InterPro" id="IPR036291">
    <property type="entry name" value="NAD(P)-bd_dom_sf"/>
</dbReference>
<dbReference type="GO" id="GO:0006633">
    <property type="term" value="P:fatty acid biosynthetic process"/>
    <property type="evidence" value="ECO:0007669"/>
    <property type="project" value="TreeGrafter"/>
</dbReference>
<sequence length="257" mass="27129">MTLHRKTVIVTGAAGGLGRQIALTYLQRGANVVICDVNEARLTAVCEELASVYPGNVVFHITDVTDEIAVQQLIESTVQRFGRVDVVVNNAAVMDTFDPAATCTKSLWDSVIAVNLTGPFLVTKHAVAQMEKQERQGGLIINIGSNASFKGLAGGIAYVASKHGIVGVTKNTASFYGKKGIYSVALLLGCMTDTNIGDAFAQGLNHEGLGMMQTTQPAMEAVPTEHVARYAAFLSEEGIAKSANGSCIVINGNWPEA</sequence>
<dbReference type="PRINTS" id="PR00080">
    <property type="entry name" value="SDRFAMILY"/>
</dbReference>
<dbReference type="OrthoDB" id="47007at2759"/>
<dbReference type="Proteomes" id="UP000078397">
    <property type="component" value="Unassembled WGS sequence"/>
</dbReference>
<name>A0A179F3F3_METCM</name>
<evidence type="ECO:0000313" key="5">
    <source>
        <dbReference type="Proteomes" id="UP000078397"/>
    </source>
</evidence>
<comment type="similarity">
    <text evidence="1 3">Belongs to the short-chain dehydrogenases/reductases (SDR) family.</text>
</comment>
<dbReference type="PANTHER" id="PTHR42760:SF127">
    <property type="entry name" value="3-KETOACYL-ACYL CARRIER PROTEIN REDUCTASE-RELATED"/>
    <property type="match status" value="1"/>
</dbReference>
<comment type="caution">
    <text evidence="4">The sequence shown here is derived from an EMBL/GenBank/DDBJ whole genome shotgun (WGS) entry which is preliminary data.</text>
</comment>